<feature type="transmembrane region" description="Helical" evidence="1">
    <location>
        <begin position="6"/>
        <end position="26"/>
    </location>
</feature>
<gene>
    <name evidence="2" type="ORF">KIP89_15990</name>
</gene>
<evidence type="ECO:0000313" key="2">
    <source>
        <dbReference type="EMBL" id="MBS9478616.1"/>
    </source>
</evidence>
<evidence type="ECO:0000313" key="3">
    <source>
        <dbReference type="Proteomes" id="UP001166585"/>
    </source>
</evidence>
<name>A0ABS5RAC2_9HYPH</name>
<evidence type="ECO:0000256" key="1">
    <source>
        <dbReference type="SAM" id="Phobius"/>
    </source>
</evidence>
<proteinExistence type="predicted"/>
<comment type="caution">
    <text evidence="2">The sequence shown here is derived from an EMBL/GenBank/DDBJ whole genome shotgun (WGS) entry which is preliminary data.</text>
</comment>
<accession>A0ABS5RAC2</accession>
<keyword evidence="3" id="KW-1185">Reference proteome</keyword>
<sequence>MAAWAADVLQFGLLGWFAILLGTLVVRGLRGDLRLAGVLTHQDSHAIDPERVQSLAVFAFVIGAYALEGMEAFHAMAIPLEGGLPASMPDISDTLLVLLMGSNGVYLAGKIARSL</sequence>
<keyword evidence="1" id="KW-0812">Transmembrane</keyword>
<dbReference type="EMBL" id="JAHCQH010000020">
    <property type="protein sequence ID" value="MBS9478616.1"/>
    <property type="molecule type" value="Genomic_DNA"/>
</dbReference>
<protein>
    <submittedName>
        <fullName evidence="2">Uncharacterized protein</fullName>
    </submittedName>
</protein>
<organism evidence="2 3">
    <name type="scientific">Ancylobacter radicis</name>
    <dbReference type="NCBI Taxonomy" id="2836179"/>
    <lineage>
        <taxon>Bacteria</taxon>
        <taxon>Pseudomonadati</taxon>
        <taxon>Pseudomonadota</taxon>
        <taxon>Alphaproteobacteria</taxon>
        <taxon>Hyphomicrobiales</taxon>
        <taxon>Xanthobacteraceae</taxon>
        <taxon>Ancylobacter</taxon>
    </lineage>
</organism>
<dbReference type="RefSeq" id="WP_213756566.1">
    <property type="nucleotide sequence ID" value="NZ_JAHCQH010000020.1"/>
</dbReference>
<reference evidence="2" key="1">
    <citation type="submission" date="2021-05" db="EMBL/GenBank/DDBJ databases">
        <authorList>
            <person name="Sun Q."/>
            <person name="Inoue M."/>
        </authorList>
    </citation>
    <scope>NUCLEOTIDE SEQUENCE</scope>
    <source>
        <strain evidence="2">VKM B-3255</strain>
    </source>
</reference>
<dbReference type="Proteomes" id="UP001166585">
    <property type="component" value="Unassembled WGS sequence"/>
</dbReference>
<keyword evidence="1" id="KW-0472">Membrane</keyword>
<keyword evidence="1" id="KW-1133">Transmembrane helix</keyword>